<organism evidence="2 3">
    <name type="scientific">Pyxidicoccus parkwayensis</name>
    <dbReference type="NCBI Taxonomy" id="2813578"/>
    <lineage>
        <taxon>Bacteria</taxon>
        <taxon>Pseudomonadati</taxon>
        <taxon>Myxococcota</taxon>
        <taxon>Myxococcia</taxon>
        <taxon>Myxococcales</taxon>
        <taxon>Cystobacterineae</taxon>
        <taxon>Myxococcaceae</taxon>
        <taxon>Pyxidicoccus</taxon>
    </lineage>
</organism>
<keyword evidence="1" id="KW-1133">Transmembrane helix</keyword>
<dbReference type="RefSeq" id="WP_206726423.1">
    <property type="nucleotide sequence ID" value="NZ_CP071090.1"/>
</dbReference>
<name>A0ABX7P326_9BACT</name>
<gene>
    <name evidence="2" type="ORF">JY651_07950</name>
</gene>
<feature type="transmembrane region" description="Helical" evidence="1">
    <location>
        <begin position="190"/>
        <end position="210"/>
    </location>
</feature>
<protein>
    <submittedName>
        <fullName evidence="2">Uncharacterized protein</fullName>
    </submittedName>
</protein>
<keyword evidence="3" id="KW-1185">Reference proteome</keyword>
<dbReference type="EMBL" id="CP071090">
    <property type="protein sequence ID" value="QSQ24862.1"/>
    <property type="molecule type" value="Genomic_DNA"/>
</dbReference>
<proteinExistence type="predicted"/>
<feature type="transmembrane region" description="Helical" evidence="1">
    <location>
        <begin position="222"/>
        <end position="246"/>
    </location>
</feature>
<accession>A0ABX7P326</accession>
<keyword evidence="1" id="KW-0472">Membrane</keyword>
<dbReference type="Proteomes" id="UP000662747">
    <property type="component" value="Chromosome"/>
</dbReference>
<keyword evidence="1" id="KW-0812">Transmembrane</keyword>
<evidence type="ECO:0000313" key="2">
    <source>
        <dbReference type="EMBL" id="QSQ24862.1"/>
    </source>
</evidence>
<evidence type="ECO:0000256" key="1">
    <source>
        <dbReference type="SAM" id="Phobius"/>
    </source>
</evidence>
<sequence>MNLATFGPHMALQSTAQRIEKLDPDHVEGASRTDGYHTFKGIRSQIVGSLSLIRLLGNIYFQHIPDERLMEVARLADALAADLLDAESFHRMQSKDEQRLNGLSAGINSKYLALFDKAAPIIATSNIQGINASELERHLKQAIADTETYRIKAEQLFNQQASFSIEQAVTKQAGHFSSEAAAHEKFAGRWLVASAVSASLVLAIAGYAAINPPEALVGNSPALTVLAFAPRFVVLSIAFYALSVCARNYRTSRHNFIVNRHRTIALNTFTVFTTTANDSRVKDAILAQAASTIFSPQPSGYSIDQAEPLPQATAVELIQRLAVK</sequence>
<reference evidence="2 3" key="1">
    <citation type="submission" date="2021-02" db="EMBL/GenBank/DDBJ databases">
        <title>De Novo genome assembly of isolated myxobacteria.</title>
        <authorList>
            <person name="Stevens D.C."/>
        </authorList>
    </citation>
    <scope>NUCLEOTIDE SEQUENCE [LARGE SCALE GENOMIC DNA]</scope>
    <source>
        <strain evidence="3">SCPEA02</strain>
    </source>
</reference>
<evidence type="ECO:0000313" key="3">
    <source>
        <dbReference type="Proteomes" id="UP000662747"/>
    </source>
</evidence>